<proteinExistence type="inferred from homology"/>
<sequence>MASEKAFITQPGISRPNAKWRHLWKYRALIILAMPGILLMLINNYLPMFGIFLAFKDLNYTEGIWKSKWIGLDNFKFLFASNDAWLIIKNTLLYNISFLLINTILAVMLALLLNEVKNKFASKFFQSTVILPNFISMVIVGYIVYGFLNPELGFVNKFILEPFGIDPKNWYAEAQHWPYILTIVNTWKNVGYAAVVYLAAIVGIDSEYYEAAVIDGASRWKQMTKITVPLIAPIIIIMTLLAIGRIFNADFGLFYQATMASGMIKETTEVIDTYVYSALMVTGDTGLASSAGLLQSVVGFTLVVTVNLIVRKFSRENALF</sequence>
<evidence type="ECO:0000256" key="7">
    <source>
        <dbReference type="RuleBase" id="RU363032"/>
    </source>
</evidence>
<evidence type="ECO:0000256" key="1">
    <source>
        <dbReference type="ARBA" id="ARBA00004651"/>
    </source>
</evidence>
<evidence type="ECO:0000256" key="3">
    <source>
        <dbReference type="ARBA" id="ARBA00022475"/>
    </source>
</evidence>
<gene>
    <name evidence="9" type="ORF">SAMN05216191_104266</name>
</gene>
<evidence type="ECO:0000313" key="9">
    <source>
        <dbReference type="EMBL" id="SDL65969.1"/>
    </source>
</evidence>
<evidence type="ECO:0000256" key="5">
    <source>
        <dbReference type="ARBA" id="ARBA00022989"/>
    </source>
</evidence>
<dbReference type="SUPFAM" id="SSF161098">
    <property type="entry name" value="MetI-like"/>
    <property type="match status" value="1"/>
</dbReference>
<evidence type="ECO:0000256" key="6">
    <source>
        <dbReference type="ARBA" id="ARBA00023136"/>
    </source>
</evidence>
<dbReference type="GO" id="GO:0005886">
    <property type="term" value="C:plasma membrane"/>
    <property type="evidence" value="ECO:0007669"/>
    <property type="project" value="UniProtKB-SubCell"/>
</dbReference>
<keyword evidence="6 7" id="KW-0472">Membrane</keyword>
<keyword evidence="3" id="KW-1003">Cell membrane</keyword>
<accession>A0A1G9LVI6</accession>
<dbReference type="CDD" id="cd06261">
    <property type="entry name" value="TM_PBP2"/>
    <property type="match status" value="1"/>
</dbReference>
<feature type="transmembrane region" description="Helical" evidence="7">
    <location>
        <begin position="124"/>
        <end position="148"/>
    </location>
</feature>
<evidence type="ECO:0000259" key="8">
    <source>
        <dbReference type="PROSITE" id="PS50928"/>
    </source>
</evidence>
<dbReference type="InterPro" id="IPR051393">
    <property type="entry name" value="ABC_transporter_permease"/>
</dbReference>
<dbReference type="PROSITE" id="PS50928">
    <property type="entry name" value="ABC_TM1"/>
    <property type="match status" value="1"/>
</dbReference>
<dbReference type="Proteomes" id="UP000182783">
    <property type="component" value="Unassembled WGS sequence"/>
</dbReference>
<name>A0A1G9LVI6_9BACL</name>
<keyword evidence="2 7" id="KW-0813">Transport</keyword>
<reference evidence="9 10" key="1">
    <citation type="submission" date="2016-10" db="EMBL/GenBank/DDBJ databases">
        <authorList>
            <person name="de Groot N.N."/>
        </authorList>
    </citation>
    <scope>NUCLEOTIDE SEQUENCE [LARGE SCALE GENOMIC DNA]</scope>
    <source>
        <strain evidence="9 10">CGMCC 1.10239</strain>
    </source>
</reference>
<comment type="similarity">
    <text evidence="7">Belongs to the binding-protein-dependent transport system permease family.</text>
</comment>
<dbReference type="GO" id="GO:0055085">
    <property type="term" value="P:transmembrane transport"/>
    <property type="evidence" value="ECO:0007669"/>
    <property type="project" value="InterPro"/>
</dbReference>
<organism evidence="9 10">
    <name type="scientific">Paenibacillus jilunlii</name>
    <dbReference type="NCBI Taxonomy" id="682956"/>
    <lineage>
        <taxon>Bacteria</taxon>
        <taxon>Bacillati</taxon>
        <taxon>Bacillota</taxon>
        <taxon>Bacilli</taxon>
        <taxon>Bacillales</taxon>
        <taxon>Paenibacillaceae</taxon>
        <taxon>Paenibacillus</taxon>
    </lineage>
</organism>
<evidence type="ECO:0000256" key="2">
    <source>
        <dbReference type="ARBA" id="ARBA00022448"/>
    </source>
</evidence>
<keyword evidence="5 7" id="KW-1133">Transmembrane helix</keyword>
<dbReference type="OrthoDB" id="9785836at2"/>
<dbReference type="InterPro" id="IPR000515">
    <property type="entry name" value="MetI-like"/>
</dbReference>
<comment type="subcellular location">
    <subcellularLocation>
        <location evidence="1 7">Cell membrane</location>
        <topology evidence="1 7">Multi-pass membrane protein</topology>
    </subcellularLocation>
</comment>
<evidence type="ECO:0000256" key="4">
    <source>
        <dbReference type="ARBA" id="ARBA00022692"/>
    </source>
</evidence>
<dbReference type="Pfam" id="PF00528">
    <property type="entry name" value="BPD_transp_1"/>
    <property type="match status" value="1"/>
</dbReference>
<dbReference type="Gene3D" id="1.10.3720.10">
    <property type="entry name" value="MetI-like"/>
    <property type="match status" value="1"/>
</dbReference>
<dbReference type="PANTHER" id="PTHR30193:SF44">
    <property type="entry name" value="LACTOSE TRANSPORT SYSTEM PERMEASE PROTEIN LACF"/>
    <property type="match status" value="1"/>
</dbReference>
<keyword evidence="4 7" id="KW-0812">Transmembrane</keyword>
<protein>
    <submittedName>
        <fullName evidence="9">Putative aldouronate transport system permease protein</fullName>
    </submittedName>
</protein>
<dbReference type="AlphaFoldDB" id="A0A1G9LVI6"/>
<feature type="transmembrane region" description="Helical" evidence="7">
    <location>
        <begin position="287"/>
        <end position="310"/>
    </location>
</feature>
<feature type="domain" description="ABC transmembrane type-1" evidence="8">
    <location>
        <begin position="88"/>
        <end position="310"/>
    </location>
</feature>
<feature type="transmembrane region" description="Helical" evidence="7">
    <location>
        <begin position="92"/>
        <end position="112"/>
    </location>
</feature>
<dbReference type="InterPro" id="IPR035906">
    <property type="entry name" value="MetI-like_sf"/>
</dbReference>
<dbReference type="RefSeq" id="WP_082722754.1">
    <property type="nucleotide sequence ID" value="NZ_CP048429.1"/>
</dbReference>
<evidence type="ECO:0000313" key="10">
    <source>
        <dbReference type="Proteomes" id="UP000182783"/>
    </source>
</evidence>
<dbReference type="PANTHER" id="PTHR30193">
    <property type="entry name" value="ABC TRANSPORTER PERMEASE PROTEIN"/>
    <property type="match status" value="1"/>
</dbReference>
<feature type="transmembrane region" description="Helical" evidence="7">
    <location>
        <begin position="190"/>
        <end position="209"/>
    </location>
</feature>
<feature type="transmembrane region" description="Helical" evidence="7">
    <location>
        <begin position="29"/>
        <end position="55"/>
    </location>
</feature>
<dbReference type="EMBL" id="FNGM01000004">
    <property type="protein sequence ID" value="SDL65969.1"/>
    <property type="molecule type" value="Genomic_DNA"/>
</dbReference>
<feature type="transmembrane region" description="Helical" evidence="7">
    <location>
        <begin position="230"/>
        <end position="247"/>
    </location>
</feature>